<dbReference type="Proteomes" id="UP000502345">
    <property type="component" value="Chromosome"/>
</dbReference>
<evidence type="ECO:0000256" key="8">
    <source>
        <dbReference type="ARBA" id="ARBA00023004"/>
    </source>
</evidence>
<keyword evidence="7" id="KW-0560">Oxidoreductase</keyword>
<comment type="catalytic activity">
    <reaction evidence="10">
        <text>2 reduced [2Fe-2S]-[ferredoxin] + NADP(+) + H(+) = 2 oxidized [2Fe-2S]-[ferredoxin] + NADPH</text>
        <dbReference type="Rhea" id="RHEA:20125"/>
        <dbReference type="Rhea" id="RHEA-COMP:10000"/>
        <dbReference type="Rhea" id="RHEA-COMP:10001"/>
        <dbReference type="ChEBI" id="CHEBI:15378"/>
        <dbReference type="ChEBI" id="CHEBI:33737"/>
        <dbReference type="ChEBI" id="CHEBI:33738"/>
        <dbReference type="ChEBI" id="CHEBI:57783"/>
        <dbReference type="ChEBI" id="CHEBI:58349"/>
        <dbReference type="EC" id="1.18.1.2"/>
    </reaction>
</comment>
<keyword evidence="6" id="KW-0521">NADP</keyword>
<protein>
    <recommendedName>
        <fullName evidence="2">ferredoxin--NADP(+) reductase</fullName>
        <ecNumber evidence="2">1.18.1.2</ecNumber>
    </recommendedName>
</protein>
<proteinExistence type="predicted"/>
<dbReference type="Gene3D" id="3.50.50.60">
    <property type="entry name" value="FAD/NAD(P)-binding domain"/>
    <property type="match status" value="1"/>
</dbReference>
<evidence type="ECO:0000256" key="9">
    <source>
        <dbReference type="ARBA" id="ARBA00023014"/>
    </source>
</evidence>
<dbReference type="PROSITE" id="PS51379">
    <property type="entry name" value="4FE4S_FER_2"/>
    <property type="match status" value="2"/>
</dbReference>
<dbReference type="EC" id="1.18.1.2" evidence="2"/>
<evidence type="ECO:0000256" key="1">
    <source>
        <dbReference type="ARBA" id="ARBA00001974"/>
    </source>
</evidence>
<keyword evidence="3" id="KW-0285">Flavoprotein</keyword>
<evidence type="ECO:0000256" key="7">
    <source>
        <dbReference type="ARBA" id="ARBA00023002"/>
    </source>
</evidence>
<dbReference type="InterPro" id="IPR023753">
    <property type="entry name" value="FAD/NAD-binding_dom"/>
</dbReference>
<dbReference type="InterPro" id="IPR017896">
    <property type="entry name" value="4Fe4S_Fe-S-bd"/>
</dbReference>
<dbReference type="AlphaFoldDB" id="A0A6G9CZX7"/>
<feature type="compositionally biased region" description="Basic and acidic residues" evidence="11">
    <location>
        <begin position="441"/>
        <end position="458"/>
    </location>
</feature>
<dbReference type="Pfam" id="PF00037">
    <property type="entry name" value="Fer4"/>
    <property type="match status" value="1"/>
</dbReference>
<evidence type="ECO:0000313" key="13">
    <source>
        <dbReference type="EMBL" id="QIP42454.1"/>
    </source>
</evidence>
<gene>
    <name evidence="13" type="ORF">G9444_5211</name>
</gene>
<name>A0A6G9CZX7_RHOER</name>
<dbReference type="GO" id="GO:0051536">
    <property type="term" value="F:iron-sulfur cluster binding"/>
    <property type="evidence" value="ECO:0007669"/>
    <property type="project" value="UniProtKB-KW"/>
</dbReference>
<feature type="domain" description="4Fe-4S ferredoxin-type" evidence="12">
    <location>
        <begin position="1"/>
        <end position="29"/>
    </location>
</feature>
<evidence type="ECO:0000256" key="11">
    <source>
        <dbReference type="SAM" id="MobiDB-lite"/>
    </source>
</evidence>
<dbReference type="PANTHER" id="PTHR48467">
    <property type="entry name" value="GLUTAMATE SYNTHASE 1 [NADH], CHLOROPLASTIC-LIKE"/>
    <property type="match status" value="1"/>
</dbReference>
<keyword evidence="4" id="KW-0479">Metal-binding</keyword>
<dbReference type="InterPro" id="IPR055275">
    <property type="entry name" value="Ferredox_Rdtase"/>
</dbReference>
<dbReference type="InterPro" id="IPR036188">
    <property type="entry name" value="FAD/NAD-bd_sf"/>
</dbReference>
<dbReference type="CDD" id="cd04410">
    <property type="entry name" value="DMSOR_beta-like"/>
    <property type="match status" value="1"/>
</dbReference>
<dbReference type="GO" id="GO:0046872">
    <property type="term" value="F:metal ion binding"/>
    <property type="evidence" value="ECO:0007669"/>
    <property type="project" value="UniProtKB-KW"/>
</dbReference>
<evidence type="ECO:0000256" key="10">
    <source>
        <dbReference type="ARBA" id="ARBA00047776"/>
    </source>
</evidence>
<feature type="domain" description="4Fe-4S ferredoxin-type" evidence="12">
    <location>
        <begin position="37"/>
        <end position="66"/>
    </location>
</feature>
<keyword evidence="9" id="KW-0411">Iron-sulfur</keyword>
<evidence type="ECO:0000256" key="5">
    <source>
        <dbReference type="ARBA" id="ARBA00022827"/>
    </source>
</evidence>
<organism evidence="13 14">
    <name type="scientific">Rhodococcus erythropolis</name>
    <name type="common">Arthrobacter picolinophilus</name>
    <dbReference type="NCBI Taxonomy" id="1833"/>
    <lineage>
        <taxon>Bacteria</taxon>
        <taxon>Bacillati</taxon>
        <taxon>Actinomycetota</taxon>
        <taxon>Actinomycetes</taxon>
        <taxon>Mycobacteriales</taxon>
        <taxon>Nocardiaceae</taxon>
        <taxon>Rhodococcus</taxon>
        <taxon>Rhodococcus erythropolis group</taxon>
    </lineage>
</organism>
<evidence type="ECO:0000259" key="12">
    <source>
        <dbReference type="PROSITE" id="PS51379"/>
    </source>
</evidence>
<dbReference type="Pfam" id="PF07992">
    <property type="entry name" value="Pyr_redox_2"/>
    <property type="match status" value="1"/>
</dbReference>
<dbReference type="PROSITE" id="PS00198">
    <property type="entry name" value="4FE4S_FER_1"/>
    <property type="match status" value="1"/>
</dbReference>
<comment type="cofactor">
    <cofactor evidence="1">
        <name>FAD</name>
        <dbReference type="ChEBI" id="CHEBI:57692"/>
    </cofactor>
</comment>
<sequence length="594" mass="65409">MAYVITQPCCNDASCVDVCPVNCIHPTPDEAPFATTEMLYIDPDTCIDCGACVDECPVEAIFPDNELDEDDAPYLQMNASYFEKHPMGPDWPEPITMAKIDPELGTLKVAIVGSGPAACYAAMELTGKPRVEVDMFDRLPTPYGLVRAGVAPDHPGTKGVTDQFRAVVAKKTVRCHFNVEVGTHISHSELLDHHHAVIYAVGAAGDRKLEIPGEDLPGSHAATEFVAWYNGHPGYADRTFDLSGERAVIVGNGNVALDVARILVTDPDQLAKTDLAEHALEALRNSKIREVVILGRRGPAQAAYTNPELLALGQMANVDVVVDPIEAELDEASQAFVDSDAAEPSVLLKVKQAQEFASRTADPSRKRIVLRFLTSPVEVLGDGAVSQVRIVKNELVATPTGQLSARPYRNRGDDRHFTGASVGRIPRHTDGRLALRRRSRRDPQRERQSNRHRDRHADPGCLRRGLDQARTDWRDRHQQVLLRRDRVDDLRRLRWWAPRHPDRGCRQVAGFVGRPVAGSGGLSRLAADRQGRTRIRCRNRTAANQTHLHRIHVGGCPERGIATFGRTSELLDCRFCVLMTMEMCGLLSSACSGV</sequence>
<evidence type="ECO:0000256" key="6">
    <source>
        <dbReference type="ARBA" id="ARBA00022857"/>
    </source>
</evidence>
<accession>A0A6G9CZX7</accession>
<evidence type="ECO:0000256" key="2">
    <source>
        <dbReference type="ARBA" id="ARBA00013223"/>
    </source>
</evidence>
<evidence type="ECO:0000256" key="4">
    <source>
        <dbReference type="ARBA" id="ARBA00022723"/>
    </source>
</evidence>
<keyword evidence="8" id="KW-0408">Iron</keyword>
<dbReference type="SUPFAM" id="SSF54862">
    <property type="entry name" value="4Fe-4S ferredoxins"/>
    <property type="match status" value="1"/>
</dbReference>
<reference evidence="13 14" key="1">
    <citation type="submission" date="2020-03" db="EMBL/GenBank/DDBJ databases">
        <title>Screen low temperature-resistant strains for efficient degradation of petroleum hydrocarbons under the low temperature.</title>
        <authorList>
            <person name="Wang Y."/>
            <person name="Chen J."/>
        </authorList>
    </citation>
    <scope>NUCLEOTIDE SEQUENCE [LARGE SCALE GENOMIC DNA]</scope>
    <source>
        <strain evidence="13 14">KB1</strain>
    </source>
</reference>
<keyword evidence="5" id="KW-0274">FAD</keyword>
<evidence type="ECO:0000313" key="14">
    <source>
        <dbReference type="Proteomes" id="UP000502345"/>
    </source>
</evidence>
<dbReference type="Gene3D" id="3.30.70.20">
    <property type="match status" value="1"/>
</dbReference>
<dbReference type="GO" id="GO:0004324">
    <property type="term" value="F:ferredoxin-NADP+ reductase activity"/>
    <property type="evidence" value="ECO:0007669"/>
    <property type="project" value="UniProtKB-EC"/>
</dbReference>
<dbReference type="PANTHER" id="PTHR48467:SF1">
    <property type="entry name" value="GLUTAMATE SYNTHASE 1 [NADH], CHLOROPLASTIC-LIKE"/>
    <property type="match status" value="1"/>
</dbReference>
<dbReference type="InterPro" id="IPR017900">
    <property type="entry name" value="4Fe4S_Fe_S_CS"/>
</dbReference>
<dbReference type="SUPFAM" id="SSF51971">
    <property type="entry name" value="Nucleotide-binding domain"/>
    <property type="match status" value="1"/>
</dbReference>
<feature type="region of interest" description="Disordered" evidence="11">
    <location>
        <begin position="402"/>
        <end position="463"/>
    </location>
</feature>
<dbReference type="EMBL" id="CP050124">
    <property type="protein sequence ID" value="QIP42454.1"/>
    <property type="molecule type" value="Genomic_DNA"/>
</dbReference>
<evidence type="ECO:0000256" key="3">
    <source>
        <dbReference type="ARBA" id="ARBA00022630"/>
    </source>
</evidence>
<dbReference type="PRINTS" id="PR00419">
    <property type="entry name" value="ADXRDTASE"/>
</dbReference>